<dbReference type="RefSeq" id="WP_013321312.1">
    <property type="nucleotide sequence ID" value="NC_014501.1"/>
</dbReference>
<evidence type="ECO:0000313" key="2">
    <source>
        <dbReference type="Proteomes" id="UP000008206"/>
    </source>
</evidence>
<dbReference type="OrthoDB" id="4038688at2"/>
<dbReference type="KEGG" id="cyj:Cyan7822_1200"/>
<proteinExistence type="predicted"/>
<protein>
    <submittedName>
        <fullName evidence="1">Uncharacterized protein</fullName>
    </submittedName>
</protein>
<dbReference type="EMBL" id="CP002198">
    <property type="protein sequence ID" value="ADN13205.1"/>
    <property type="molecule type" value="Genomic_DNA"/>
</dbReference>
<reference evidence="2" key="1">
    <citation type="journal article" date="2011" name="MBio">
        <title>Novel metabolic attributes of the genus Cyanothece, comprising a group of unicellular nitrogen-fixing Cyanobacteria.</title>
        <authorList>
            <person name="Bandyopadhyay A."/>
            <person name="Elvitigala T."/>
            <person name="Welsh E."/>
            <person name="Stockel J."/>
            <person name="Liberton M."/>
            <person name="Min H."/>
            <person name="Sherman L.A."/>
            <person name="Pakrasi H.B."/>
        </authorList>
    </citation>
    <scope>NUCLEOTIDE SEQUENCE [LARGE SCALE GENOMIC DNA]</scope>
    <source>
        <strain evidence="2">PCC 7822</strain>
    </source>
</reference>
<name>E0UGJ6_GLOV7</name>
<dbReference type="HOGENOM" id="CLU_2786941_0_0_3"/>
<gene>
    <name evidence="1" type="ordered locus">Cyan7822_1200</name>
</gene>
<sequence>MRNFKENLRLDAESLRKQYINKPFPKGNVTVIELHLKDGTAFGIGAISKKKSPVDIPKAKSERKFING</sequence>
<dbReference type="AlphaFoldDB" id="E0UGJ6"/>
<organism evidence="1 2">
    <name type="scientific">Gloeothece verrucosa (strain PCC 7822)</name>
    <name type="common">Cyanothece sp. (strain PCC 7822)</name>
    <dbReference type="NCBI Taxonomy" id="497965"/>
    <lineage>
        <taxon>Bacteria</taxon>
        <taxon>Bacillati</taxon>
        <taxon>Cyanobacteriota</taxon>
        <taxon>Cyanophyceae</taxon>
        <taxon>Oscillatoriophycideae</taxon>
        <taxon>Chroococcales</taxon>
        <taxon>Aphanothecaceae</taxon>
        <taxon>Gloeothece</taxon>
        <taxon>Gloeothece verrucosa</taxon>
    </lineage>
</organism>
<keyword evidence="2" id="KW-1185">Reference proteome</keyword>
<accession>E0UGJ6</accession>
<evidence type="ECO:0000313" key="1">
    <source>
        <dbReference type="EMBL" id="ADN13205.1"/>
    </source>
</evidence>
<dbReference type="Proteomes" id="UP000008206">
    <property type="component" value="Chromosome"/>
</dbReference>